<evidence type="ECO:0000313" key="4">
    <source>
        <dbReference type="EMBL" id="MBM3273896.1"/>
    </source>
</evidence>
<dbReference type="EMBL" id="VGJX01000072">
    <property type="protein sequence ID" value="MBM3273896.1"/>
    <property type="molecule type" value="Genomic_DNA"/>
</dbReference>
<feature type="compositionally biased region" description="Basic and acidic residues" evidence="1">
    <location>
        <begin position="58"/>
        <end position="90"/>
    </location>
</feature>
<evidence type="ECO:0000256" key="2">
    <source>
        <dbReference type="SAM" id="Phobius"/>
    </source>
</evidence>
<accession>A0A937X0S4</accession>
<feature type="transmembrane region" description="Helical" evidence="2">
    <location>
        <begin position="6"/>
        <end position="26"/>
    </location>
</feature>
<protein>
    <recommendedName>
        <fullName evidence="3">HAMP domain-containing protein</fullName>
    </recommendedName>
</protein>
<keyword evidence="2" id="KW-0812">Transmembrane</keyword>
<dbReference type="AlphaFoldDB" id="A0A937X0S4"/>
<comment type="caution">
    <text evidence="4">The sequence shown here is derived from an EMBL/GenBank/DDBJ whole genome shotgun (WGS) entry which is preliminary data.</text>
</comment>
<dbReference type="GO" id="GO:0007165">
    <property type="term" value="P:signal transduction"/>
    <property type="evidence" value="ECO:0007669"/>
    <property type="project" value="InterPro"/>
</dbReference>
<dbReference type="Gene3D" id="6.10.340.10">
    <property type="match status" value="1"/>
</dbReference>
<dbReference type="PROSITE" id="PS50885">
    <property type="entry name" value="HAMP"/>
    <property type="match status" value="1"/>
</dbReference>
<dbReference type="SUPFAM" id="SSF158472">
    <property type="entry name" value="HAMP domain-like"/>
    <property type="match status" value="1"/>
</dbReference>
<proteinExistence type="predicted"/>
<keyword evidence="2" id="KW-1133">Transmembrane helix</keyword>
<dbReference type="Proteomes" id="UP000703893">
    <property type="component" value="Unassembled WGS sequence"/>
</dbReference>
<organism evidence="4 5">
    <name type="scientific">Candidatus Tanganyikabacteria bacterium</name>
    <dbReference type="NCBI Taxonomy" id="2961651"/>
    <lineage>
        <taxon>Bacteria</taxon>
        <taxon>Bacillati</taxon>
        <taxon>Candidatus Sericytochromatia</taxon>
        <taxon>Candidatus Tanganyikabacteria</taxon>
    </lineage>
</organism>
<gene>
    <name evidence="4" type="ORF">FJZ00_01995</name>
</gene>
<name>A0A937X0S4_9BACT</name>
<feature type="domain" description="HAMP" evidence="3">
    <location>
        <begin position="31"/>
        <end position="66"/>
    </location>
</feature>
<reference evidence="4 5" key="1">
    <citation type="submission" date="2019-03" db="EMBL/GenBank/DDBJ databases">
        <title>Lake Tanganyika Metagenome-Assembled Genomes (MAGs).</title>
        <authorList>
            <person name="Tran P."/>
        </authorList>
    </citation>
    <scope>NUCLEOTIDE SEQUENCE [LARGE SCALE GENOMIC DNA]</scope>
    <source>
        <strain evidence="4">K_DeepCast_65m_m2_236</strain>
    </source>
</reference>
<evidence type="ECO:0000313" key="5">
    <source>
        <dbReference type="Proteomes" id="UP000703893"/>
    </source>
</evidence>
<dbReference type="InterPro" id="IPR003660">
    <property type="entry name" value="HAMP_dom"/>
</dbReference>
<dbReference type="GO" id="GO:0016020">
    <property type="term" value="C:membrane"/>
    <property type="evidence" value="ECO:0007669"/>
    <property type="project" value="InterPro"/>
</dbReference>
<evidence type="ECO:0000259" key="3">
    <source>
        <dbReference type="PROSITE" id="PS50885"/>
    </source>
</evidence>
<feature type="region of interest" description="Disordered" evidence="1">
    <location>
        <begin position="56"/>
        <end position="90"/>
    </location>
</feature>
<sequence length="90" mass="9952">MRRRQLFFAVISALAMTAVIALVLIFRSTRRDILDPLTDLTSSARRIEQGDFTAAHQTLRDDEIGRPDQLVREDGAGPADSRARAGDGLE</sequence>
<keyword evidence="2" id="KW-0472">Membrane</keyword>
<dbReference type="CDD" id="cd06225">
    <property type="entry name" value="HAMP"/>
    <property type="match status" value="1"/>
</dbReference>
<evidence type="ECO:0000256" key="1">
    <source>
        <dbReference type="SAM" id="MobiDB-lite"/>
    </source>
</evidence>